<name>A0A8H7BRW0_9FUNG</name>
<evidence type="ECO:0000256" key="1">
    <source>
        <dbReference type="SAM" id="MobiDB-lite"/>
    </source>
</evidence>
<dbReference type="Proteomes" id="UP000605846">
    <property type="component" value="Unassembled WGS sequence"/>
</dbReference>
<sequence length="51" mass="6086">MLLCENMDDEDEDEDEREDQDDDGVVFWRNTTCLLIKYQHRHLCPGPTLCK</sequence>
<reference evidence="2" key="1">
    <citation type="submission" date="2020-01" db="EMBL/GenBank/DDBJ databases">
        <title>Genome Sequencing of Three Apophysomyces-Like Fungal Strains Confirms a Novel Fungal Genus in the Mucoromycota with divergent Burkholderia-like Endosymbiotic Bacteria.</title>
        <authorList>
            <person name="Stajich J.E."/>
            <person name="Macias A.M."/>
            <person name="Carter-House D."/>
            <person name="Lovett B."/>
            <person name="Kasson L.R."/>
            <person name="Berry K."/>
            <person name="Grigoriev I."/>
            <person name="Chang Y."/>
            <person name="Spatafora J."/>
            <person name="Kasson M.T."/>
        </authorList>
    </citation>
    <scope>NUCLEOTIDE SEQUENCE</scope>
    <source>
        <strain evidence="2">NRRL A-21654</strain>
    </source>
</reference>
<gene>
    <name evidence="2" type="ORF">EC973_000340</name>
</gene>
<comment type="caution">
    <text evidence="2">The sequence shown here is derived from an EMBL/GenBank/DDBJ whole genome shotgun (WGS) entry which is preliminary data.</text>
</comment>
<accession>A0A8H7BRW0</accession>
<proteinExistence type="predicted"/>
<evidence type="ECO:0000313" key="3">
    <source>
        <dbReference type="Proteomes" id="UP000605846"/>
    </source>
</evidence>
<evidence type="ECO:0000313" key="2">
    <source>
        <dbReference type="EMBL" id="KAF7725252.1"/>
    </source>
</evidence>
<dbReference type="EMBL" id="JABAYA010000101">
    <property type="protein sequence ID" value="KAF7725252.1"/>
    <property type="molecule type" value="Genomic_DNA"/>
</dbReference>
<organism evidence="2 3">
    <name type="scientific">Apophysomyces ossiformis</name>
    <dbReference type="NCBI Taxonomy" id="679940"/>
    <lineage>
        <taxon>Eukaryota</taxon>
        <taxon>Fungi</taxon>
        <taxon>Fungi incertae sedis</taxon>
        <taxon>Mucoromycota</taxon>
        <taxon>Mucoromycotina</taxon>
        <taxon>Mucoromycetes</taxon>
        <taxon>Mucorales</taxon>
        <taxon>Mucorineae</taxon>
        <taxon>Mucoraceae</taxon>
        <taxon>Apophysomyces</taxon>
    </lineage>
</organism>
<dbReference type="AlphaFoldDB" id="A0A8H7BRW0"/>
<protein>
    <submittedName>
        <fullName evidence="2">Uncharacterized protein</fullName>
    </submittedName>
</protein>
<feature type="region of interest" description="Disordered" evidence="1">
    <location>
        <begin position="1"/>
        <end position="22"/>
    </location>
</feature>
<keyword evidence="3" id="KW-1185">Reference proteome</keyword>